<evidence type="ECO:0000313" key="1">
    <source>
        <dbReference type="EMBL" id="KAH1082181.1"/>
    </source>
</evidence>
<accession>A0A9D3VFH2</accession>
<sequence>MTDVDPDAALAREFPEYTNIMPTHRLGDEFGDEKLFLGVNYTVTKSMQSLYGGECWKALSGCKWCVQAALIQWTQM</sequence>
<organism evidence="1 2">
    <name type="scientific">Gossypium stocksii</name>
    <dbReference type="NCBI Taxonomy" id="47602"/>
    <lineage>
        <taxon>Eukaryota</taxon>
        <taxon>Viridiplantae</taxon>
        <taxon>Streptophyta</taxon>
        <taxon>Embryophyta</taxon>
        <taxon>Tracheophyta</taxon>
        <taxon>Spermatophyta</taxon>
        <taxon>Magnoliopsida</taxon>
        <taxon>eudicotyledons</taxon>
        <taxon>Gunneridae</taxon>
        <taxon>Pentapetalae</taxon>
        <taxon>rosids</taxon>
        <taxon>malvids</taxon>
        <taxon>Malvales</taxon>
        <taxon>Malvaceae</taxon>
        <taxon>Malvoideae</taxon>
        <taxon>Gossypium</taxon>
    </lineage>
</organism>
<dbReference type="Proteomes" id="UP000828251">
    <property type="component" value="Unassembled WGS sequence"/>
</dbReference>
<keyword evidence="2" id="KW-1185">Reference proteome</keyword>
<comment type="caution">
    <text evidence="1">The sequence shown here is derived from an EMBL/GenBank/DDBJ whole genome shotgun (WGS) entry which is preliminary data.</text>
</comment>
<evidence type="ECO:0000313" key="2">
    <source>
        <dbReference type="Proteomes" id="UP000828251"/>
    </source>
</evidence>
<proteinExistence type="predicted"/>
<reference evidence="1 2" key="1">
    <citation type="journal article" date="2021" name="Plant Biotechnol. J.">
        <title>Multi-omics assisted identification of the key and species-specific regulatory components of drought-tolerant mechanisms in Gossypium stocksii.</title>
        <authorList>
            <person name="Yu D."/>
            <person name="Ke L."/>
            <person name="Zhang D."/>
            <person name="Wu Y."/>
            <person name="Sun Y."/>
            <person name="Mei J."/>
            <person name="Sun J."/>
            <person name="Sun Y."/>
        </authorList>
    </citation>
    <scope>NUCLEOTIDE SEQUENCE [LARGE SCALE GENOMIC DNA]</scope>
    <source>
        <strain evidence="2">cv. E1</strain>
        <tissue evidence="1">Leaf</tissue>
    </source>
</reference>
<dbReference type="AlphaFoldDB" id="A0A9D3VFH2"/>
<dbReference type="EMBL" id="JAIQCV010000007">
    <property type="protein sequence ID" value="KAH1082181.1"/>
    <property type="molecule type" value="Genomic_DNA"/>
</dbReference>
<gene>
    <name evidence="1" type="ORF">J1N35_021942</name>
</gene>
<protein>
    <submittedName>
        <fullName evidence="1">Uncharacterized protein</fullName>
    </submittedName>
</protein>
<name>A0A9D3VFH2_9ROSI</name>